<dbReference type="Proteomes" id="UP000005632">
    <property type="component" value="Chromosome"/>
</dbReference>
<dbReference type="eggNOG" id="COG4892">
    <property type="taxonomic scope" value="Bacteria"/>
</dbReference>
<proteinExistence type="predicted"/>
<evidence type="ECO:0000313" key="2">
    <source>
        <dbReference type="EMBL" id="AEV28641.1"/>
    </source>
</evidence>
<gene>
    <name evidence="2" type="ordered locus">SpiGrapes_0813</name>
</gene>
<evidence type="ECO:0008006" key="4">
    <source>
        <dbReference type="Google" id="ProtNLM"/>
    </source>
</evidence>
<evidence type="ECO:0000256" key="1">
    <source>
        <dbReference type="SAM" id="Phobius"/>
    </source>
</evidence>
<keyword evidence="3" id="KW-1185">Reference proteome</keyword>
<dbReference type="OrthoDB" id="2085228at2"/>
<dbReference type="KEGG" id="sgp:SpiGrapes_0813"/>
<reference evidence="2 3" key="1">
    <citation type="submission" date="2011-11" db="EMBL/GenBank/DDBJ databases">
        <title>Complete sequence of Spirochaeta sp. grapes.</title>
        <authorList>
            <consortium name="US DOE Joint Genome Institute"/>
            <person name="Lucas S."/>
            <person name="Han J."/>
            <person name="Lapidus A."/>
            <person name="Cheng J.-F."/>
            <person name="Goodwin L."/>
            <person name="Pitluck S."/>
            <person name="Peters L."/>
            <person name="Ovchinnikova G."/>
            <person name="Munk A.C."/>
            <person name="Detter J.C."/>
            <person name="Han C."/>
            <person name="Tapia R."/>
            <person name="Land M."/>
            <person name="Hauser L."/>
            <person name="Kyrpides N."/>
            <person name="Ivanova N."/>
            <person name="Pagani I."/>
            <person name="Ritalahtilisa K."/>
            <person name="Loeffler F."/>
            <person name="Woyke T."/>
        </authorList>
    </citation>
    <scope>NUCLEOTIDE SEQUENCE [LARGE SCALE GENOMIC DNA]</scope>
    <source>
        <strain evidence="3">ATCC BAA-1885 / DSM 22778 / Grapes</strain>
    </source>
</reference>
<feature type="transmembrane region" description="Helical" evidence="1">
    <location>
        <begin position="112"/>
        <end position="134"/>
    </location>
</feature>
<dbReference type="RefSeq" id="WP_014269490.1">
    <property type="nucleotide sequence ID" value="NC_016633.1"/>
</dbReference>
<organism evidence="2 3">
    <name type="scientific">Sphaerochaeta pleomorpha (strain ATCC BAA-1885 / DSM 22778 / Grapes)</name>
    <dbReference type="NCBI Taxonomy" id="158190"/>
    <lineage>
        <taxon>Bacteria</taxon>
        <taxon>Pseudomonadati</taxon>
        <taxon>Spirochaetota</taxon>
        <taxon>Spirochaetia</taxon>
        <taxon>Spirochaetales</taxon>
        <taxon>Sphaerochaetaceae</taxon>
        <taxon>Sphaerochaeta</taxon>
    </lineage>
</organism>
<dbReference type="HOGENOM" id="CLU_151792_0_0_12"/>
<sequence>MGQELGGFFGFLIIVLYGLTVLNYIVKWVNKRYGASMKTHEKGYSVFKKCMKIVIRNHKLFGLLTVVFLLTHFFIQFNQYGISMTGVVAAGVMVLQVLLGLYGFLTKNKGKGWLLIHRSIAVILLLSILSHLILAF</sequence>
<feature type="transmembrane region" description="Helical" evidence="1">
    <location>
        <begin position="58"/>
        <end position="75"/>
    </location>
</feature>
<keyword evidence="1" id="KW-0472">Membrane</keyword>
<keyword evidence="1" id="KW-0812">Transmembrane</keyword>
<protein>
    <recommendedName>
        <fullName evidence="4">Cytochrome b561 domain-containing protein</fullName>
    </recommendedName>
</protein>
<feature type="transmembrane region" description="Helical" evidence="1">
    <location>
        <begin position="6"/>
        <end position="26"/>
    </location>
</feature>
<accession>G8QQ64</accession>
<dbReference type="EMBL" id="CP003155">
    <property type="protein sequence ID" value="AEV28641.1"/>
    <property type="molecule type" value="Genomic_DNA"/>
</dbReference>
<evidence type="ECO:0000313" key="3">
    <source>
        <dbReference type="Proteomes" id="UP000005632"/>
    </source>
</evidence>
<name>G8QQ64_SPHPG</name>
<feature type="transmembrane region" description="Helical" evidence="1">
    <location>
        <begin position="81"/>
        <end position="105"/>
    </location>
</feature>
<dbReference type="AlphaFoldDB" id="G8QQ64"/>
<keyword evidence="1" id="KW-1133">Transmembrane helix</keyword>